<dbReference type="GO" id="GO:0006355">
    <property type="term" value="P:regulation of DNA-templated transcription"/>
    <property type="evidence" value="ECO:0007669"/>
    <property type="project" value="InterPro"/>
</dbReference>
<evidence type="ECO:0000256" key="1">
    <source>
        <dbReference type="ARBA" id="ARBA00022737"/>
    </source>
</evidence>
<evidence type="ECO:0000259" key="2">
    <source>
        <dbReference type="PROSITE" id="PS51372"/>
    </source>
</evidence>
<dbReference type="InterPro" id="IPR036634">
    <property type="entry name" value="PRD_sf"/>
</dbReference>
<dbReference type="GO" id="GO:0003723">
    <property type="term" value="F:RNA binding"/>
    <property type="evidence" value="ECO:0007669"/>
    <property type="project" value="InterPro"/>
</dbReference>
<comment type="caution">
    <text evidence="3">The sequence shown here is derived from an EMBL/GenBank/DDBJ whole genome shotgun (WGS) entry which is preliminary data.</text>
</comment>
<dbReference type="Pfam" id="PF03123">
    <property type="entry name" value="CAT_RBD"/>
    <property type="match status" value="1"/>
</dbReference>
<proteinExistence type="predicted"/>
<dbReference type="Gene3D" id="1.10.1790.10">
    <property type="entry name" value="PRD domain"/>
    <property type="match status" value="2"/>
</dbReference>
<protein>
    <submittedName>
        <fullName evidence="3">Transcription antiterminator BglG</fullName>
    </submittedName>
</protein>
<feature type="domain" description="PRD" evidence="2">
    <location>
        <begin position="65"/>
        <end position="170"/>
    </location>
</feature>
<keyword evidence="4" id="KW-1185">Reference proteome</keyword>
<sequence>MILKKALNNNVVLAEEEDAQEVIATGNGIAFNLKPGDTIDERKITKLFVVKTQDLSTKLADLLKDVKMECIEIADEIVEYARPRLAGDISDYIYLALIDHISFAIERHDRGTPFENRFLWEIKRFYREEFAIGKHALEMIRNRINITFDENEAGFIALHFVNARLDNQKLDLTLKTSRVIKDIMDIVKYHFNVEFDEDSWNYNRFVTHLKFFAQRLFAHESADPQYMNLFEDLKIKFPEEHRCVQKIGVYVNKQFEQKLTNDEMMYLMIHISRLVNRTEN</sequence>
<dbReference type="PROSITE" id="PS51372">
    <property type="entry name" value="PRD_2"/>
    <property type="match status" value="2"/>
</dbReference>
<gene>
    <name evidence="3" type="ORF">QD47_16230</name>
</gene>
<dbReference type="PATRIC" id="fig|159743.3.peg.3607"/>
<keyword evidence="1" id="KW-0677">Repeat</keyword>
<dbReference type="EMBL" id="JTHP01000033">
    <property type="protein sequence ID" value="KJD44535.1"/>
    <property type="molecule type" value="Genomic_DNA"/>
</dbReference>
<dbReference type="Gene3D" id="2.30.24.10">
    <property type="entry name" value="CAT RNA-binding domain"/>
    <property type="match status" value="1"/>
</dbReference>
<dbReference type="InterPro" id="IPR036650">
    <property type="entry name" value="CAT_RNA-bd_dom_sf"/>
</dbReference>
<dbReference type="SUPFAM" id="SSF50151">
    <property type="entry name" value="SacY-like RNA-binding domain"/>
    <property type="match status" value="1"/>
</dbReference>
<dbReference type="PANTHER" id="PTHR30185:SF15">
    <property type="entry name" value="CRYPTIC BETA-GLUCOSIDE BGL OPERON ANTITERMINATOR"/>
    <property type="match status" value="1"/>
</dbReference>
<accession>A0A0D7WZE6</accession>
<evidence type="ECO:0000313" key="4">
    <source>
        <dbReference type="Proteomes" id="UP000032534"/>
    </source>
</evidence>
<dbReference type="RefSeq" id="WP_044647128.1">
    <property type="nucleotide sequence ID" value="NZ_JTHP01000033.1"/>
</dbReference>
<name>A0A0D7WZE6_9BACL</name>
<feature type="domain" description="PRD" evidence="2">
    <location>
        <begin position="171"/>
        <end position="280"/>
    </location>
</feature>
<dbReference type="Proteomes" id="UP000032534">
    <property type="component" value="Unassembled WGS sequence"/>
</dbReference>
<dbReference type="InterPro" id="IPR004341">
    <property type="entry name" value="CAT_RNA-bd_dom"/>
</dbReference>
<dbReference type="AlphaFoldDB" id="A0A0D7WZE6"/>
<dbReference type="SMART" id="SM01061">
    <property type="entry name" value="CAT_RBD"/>
    <property type="match status" value="1"/>
</dbReference>
<dbReference type="Pfam" id="PF00874">
    <property type="entry name" value="PRD"/>
    <property type="match status" value="2"/>
</dbReference>
<dbReference type="OrthoDB" id="9813552at2"/>
<evidence type="ECO:0000313" key="3">
    <source>
        <dbReference type="EMBL" id="KJD44535.1"/>
    </source>
</evidence>
<dbReference type="InterPro" id="IPR011608">
    <property type="entry name" value="PRD"/>
</dbReference>
<dbReference type="PANTHER" id="PTHR30185">
    <property type="entry name" value="CRYPTIC BETA-GLUCOSIDE BGL OPERON ANTITERMINATOR"/>
    <property type="match status" value="1"/>
</dbReference>
<reference evidence="3 4" key="1">
    <citation type="submission" date="2014-11" db="EMBL/GenBank/DDBJ databases">
        <title>Draft Genome Sequences of Paenibacillus polymyxa NRRL B-30509 and Paenibacillus terrae NRRL B-30644, Strains from a Poultry Environment that Produce Tridecaptin A and Paenicidins.</title>
        <authorList>
            <person name="van Belkum M.J."/>
            <person name="Lohans C.T."/>
            <person name="Vederas J.C."/>
        </authorList>
    </citation>
    <scope>NUCLEOTIDE SEQUENCE [LARGE SCALE GENOMIC DNA]</scope>
    <source>
        <strain evidence="3 4">NRRL B-30644</strain>
    </source>
</reference>
<dbReference type="NCBIfam" id="NF046042">
    <property type="entry name" value="LicT"/>
    <property type="match status" value="1"/>
</dbReference>
<dbReference type="InterPro" id="IPR050661">
    <property type="entry name" value="BglG_antiterminators"/>
</dbReference>
<organism evidence="3 4">
    <name type="scientific">Paenibacillus terrae</name>
    <dbReference type="NCBI Taxonomy" id="159743"/>
    <lineage>
        <taxon>Bacteria</taxon>
        <taxon>Bacillati</taxon>
        <taxon>Bacillota</taxon>
        <taxon>Bacilli</taxon>
        <taxon>Bacillales</taxon>
        <taxon>Paenibacillaceae</taxon>
        <taxon>Paenibacillus</taxon>
    </lineage>
</organism>
<dbReference type="SUPFAM" id="SSF63520">
    <property type="entry name" value="PTS-regulatory domain, PRD"/>
    <property type="match status" value="2"/>
</dbReference>